<dbReference type="Gene3D" id="1.10.10.410">
    <property type="match status" value="1"/>
</dbReference>
<organism evidence="1 2">
    <name type="scientific">Kineococcus xinjiangensis</name>
    <dbReference type="NCBI Taxonomy" id="512762"/>
    <lineage>
        <taxon>Bacteria</taxon>
        <taxon>Bacillati</taxon>
        <taxon>Actinomycetota</taxon>
        <taxon>Actinomycetes</taxon>
        <taxon>Kineosporiales</taxon>
        <taxon>Kineosporiaceae</taxon>
        <taxon>Kineococcus</taxon>
    </lineage>
</organism>
<reference evidence="1 2" key="1">
    <citation type="submission" date="2018-02" db="EMBL/GenBank/DDBJ databases">
        <title>Genomic Encyclopedia of Archaeal and Bacterial Type Strains, Phase II (KMG-II): from individual species to whole genera.</title>
        <authorList>
            <person name="Goeker M."/>
        </authorList>
    </citation>
    <scope>NUCLEOTIDE SEQUENCE [LARGE SCALE GENOMIC DNA]</scope>
    <source>
        <strain evidence="1 2">DSM 22857</strain>
    </source>
</reference>
<dbReference type="InterPro" id="IPR023168">
    <property type="entry name" value="GatB_Yqey_C_2"/>
</dbReference>
<evidence type="ECO:0000313" key="1">
    <source>
        <dbReference type="EMBL" id="PPK92851.1"/>
    </source>
</evidence>
<dbReference type="OrthoDB" id="5244551at2"/>
<dbReference type="EMBL" id="PTJD01000012">
    <property type="protein sequence ID" value="PPK92851.1"/>
    <property type="molecule type" value="Genomic_DNA"/>
</dbReference>
<evidence type="ECO:0008006" key="3">
    <source>
        <dbReference type="Google" id="ProtNLM"/>
    </source>
</evidence>
<evidence type="ECO:0000313" key="2">
    <source>
        <dbReference type="Proteomes" id="UP000239485"/>
    </source>
</evidence>
<gene>
    <name evidence="1" type="ORF">CLV92_11223</name>
</gene>
<proteinExistence type="predicted"/>
<dbReference type="Pfam" id="PF09424">
    <property type="entry name" value="YqeY"/>
    <property type="match status" value="1"/>
</dbReference>
<name>A0A2S6IF68_9ACTN</name>
<dbReference type="InterPro" id="IPR019004">
    <property type="entry name" value="YqeY/Aim41"/>
</dbReference>
<dbReference type="SUPFAM" id="SSF89095">
    <property type="entry name" value="GatB/YqeY motif"/>
    <property type="match status" value="1"/>
</dbReference>
<dbReference type="PANTHER" id="PTHR28055">
    <property type="entry name" value="ALTERED INHERITANCE OF MITOCHONDRIA PROTEIN 41, MITOCHONDRIAL"/>
    <property type="match status" value="1"/>
</dbReference>
<dbReference type="Gene3D" id="1.10.1510.10">
    <property type="entry name" value="Uncharacterised protein YqeY/AIM41 PF09424, N-terminal domain"/>
    <property type="match status" value="1"/>
</dbReference>
<dbReference type="Proteomes" id="UP000239485">
    <property type="component" value="Unassembled WGS sequence"/>
</dbReference>
<keyword evidence="2" id="KW-1185">Reference proteome</keyword>
<sequence length="157" mass="16441">MPSTSLKDTLQDDLTTAMRSRDELRAATLRMALTAVKAEEVAGKAARELSDEEVLKVLQREAKKRKEAAEAFAGAGRADSAQRERDELGVLEGYLPAPLSDEELSSIIDDAVIVATGEGLTGMGAMGAVMTAVRGKVAGRADGGRIAAAVKARLQTG</sequence>
<dbReference type="PANTHER" id="PTHR28055:SF1">
    <property type="entry name" value="ALTERED INHERITANCE OF MITOCHONDRIA PROTEIN 41, MITOCHONDRIAL"/>
    <property type="match status" value="1"/>
</dbReference>
<dbReference type="GO" id="GO:0016884">
    <property type="term" value="F:carbon-nitrogen ligase activity, with glutamine as amido-N-donor"/>
    <property type="evidence" value="ECO:0007669"/>
    <property type="project" value="InterPro"/>
</dbReference>
<dbReference type="AlphaFoldDB" id="A0A2S6IF68"/>
<dbReference type="InterPro" id="IPR042184">
    <property type="entry name" value="YqeY/Aim41_N"/>
</dbReference>
<comment type="caution">
    <text evidence="1">The sequence shown here is derived from an EMBL/GenBank/DDBJ whole genome shotgun (WGS) entry which is preliminary data.</text>
</comment>
<dbReference type="InterPro" id="IPR003789">
    <property type="entry name" value="Asn/Gln_tRNA_amidoTrase-B-like"/>
</dbReference>
<protein>
    <recommendedName>
        <fullName evidence="3">Glutamyl-tRNA amidotransferase</fullName>
    </recommendedName>
</protein>
<dbReference type="RefSeq" id="WP_104434189.1">
    <property type="nucleotide sequence ID" value="NZ_PTJD01000012.1"/>
</dbReference>
<accession>A0A2S6IF68</accession>